<feature type="domain" description="HpcH/HpaI aldolase/citrate lyase" evidence="7">
    <location>
        <begin position="9"/>
        <end position="209"/>
    </location>
</feature>
<dbReference type="AlphaFoldDB" id="K2ME59"/>
<dbReference type="PATRIC" id="fig|391937.3.peg.360"/>
<evidence type="ECO:0000256" key="6">
    <source>
        <dbReference type="PIRSR" id="PIRSR015582-2"/>
    </source>
</evidence>
<dbReference type="PANTHER" id="PTHR32308:SF10">
    <property type="entry name" value="CITRATE LYASE SUBUNIT BETA"/>
    <property type="match status" value="1"/>
</dbReference>
<feature type="binding site" evidence="5">
    <location>
        <position position="116"/>
    </location>
    <ligand>
        <name>substrate</name>
    </ligand>
</feature>
<evidence type="ECO:0000256" key="5">
    <source>
        <dbReference type="PIRSR" id="PIRSR015582-1"/>
    </source>
</evidence>
<accession>K2ME59</accession>
<comment type="caution">
    <text evidence="8">The sequence shown here is derived from an EMBL/GenBank/DDBJ whole genome shotgun (WGS) entry which is preliminary data.</text>
</comment>
<protein>
    <submittedName>
        <fullName evidence="8">HpcH/HpaI aldolase</fullName>
    </submittedName>
</protein>
<dbReference type="eggNOG" id="COG2301">
    <property type="taxonomic scope" value="Bacteria"/>
</dbReference>
<dbReference type="STRING" id="391937.NA2_01739"/>
<gene>
    <name evidence="8" type="ORF">NA2_01739</name>
</gene>
<evidence type="ECO:0000256" key="2">
    <source>
        <dbReference type="ARBA" id="ARBA00005568"/>
    </source>
</evidence>
<comment type="cofactor">
    <cofactor evidence="1">
        <name>Mg(2+)</name>
        <dbReference type="ChEBI" id="CHEBI:18420"/>
    </cofactor>
</comment>
<feature type="binding site" evidence="6">
    <location>
        <position position="142"/>
    </location>
    <ligand>
        <name>Mg(2+)</name>
        <dbReference type="ChEBI" id="CHEBI:18420"/>
    </ligand>
</feature>
<evidence type="ECO:0000256" key="1">
    <source>
        <dbReference type="ARBA" id="ARBA00001946"/>
    </source>
</evidence>
<dbReference type="InterPro" id="IPR015813">
    <property type="entry name" value="Pyrv/PenolPyrv_kinase-like_dom"/>
</dbReference>
<feature type="binding site" evidence="6">
    <location>
        <position position="116"/>
    </location>
    <ligand>
        <name>Mg(2+)</name>
        <dbReference type="ChEBI" id="CHEBI:18420"/>
    </ligand>
</feature>
<name>K2ME59_9HYPH</name>
<dbReference type="InterPro" id="IPR011206">
    <property type="entry name" value="Citrate_lyase_beta/mcl1/mcl2"/>
</dbReference>
<dbReference type="SUPFAM" id="SSF51621">
    <property type="entry name" value="Phosphoenolpyruvate/pyruvate domain"/>
    <property type="match status" value="1"/>
</dbReference>
<dbReference type="RefSeq" id="WP_008593494.1">
    <property type="nucleotide sequence ID" value="NZ_AMRM01000002.1"/>
</dbReference>
<dbReference type="PIRSF" id="PIRSF015582">
    <property type="entry name" value="Cit_lyase_B"/>
    <property type="match status" value="1"/>
</dbReference>
<organism evidence="8 9">
    <name type="scientific">Nitratireductor pacificus pht-3B</name>
    <dbReference type="NCBI Taxonomy" id="391937"/>
    <lineage>
        <taxon>Bacteria</taxon>
        <taxon>Pseudomonadati</taxon>
        <taxon>Pseudomonadota</taxon>
        <taxon>Alphaproteobacteria</taxon>
        <taxon>Hyphomicrobiales</taxon>
        <taxon>Phyllobacteriaceae</taxon>
        <taxon>Nitratireductor</taxon>
    </lineage>
</organism>
<reference evidence="8 9" key="1">
    <citation type="journal article" date="2012" name="J. Bacteriol.">
        <title>Genome Sequence of Nitratireductor pacificus Type Strain pht-3B.</title>
        <authorList>
            <person name="Lai Q."/>
            <person name="Li G."/>
            <person name="Shao Z."/>
        </authorList>
    </citation>
    <scope>NUCLEOTIDE SEQUENCE [LARGE SCALE GENOMIC DNA]</scope>
    <source>
        <strain evidence="9">pht-3B</strain>
    </source>
</reference>
<evidence type="ECO:0000259" key="7">
    <source>
        <dbReference type="Pfam" id="PF03328"/>
    </source>
</evidence>
<evidence type="ECO:0000256" key="4">
    <source>
        <dbReference type="ARBA" id="ARBA00022842"/>
    </source>
</evidence>
<feature type="binding site" evidence="5">
    <location>
        <position position="64"/>
    </location>
    <ligand>
        <name>substrate</name>
    </ligand>
</feature>
<dbReference type="GO" id="GO:0000287">
    <property type="term" value="F:magnesium ion binding"/>
    <property type="evidence" value="ECO:0007669"/>
    <property type="project" value="TreeGrafter"/>
</dbReference>
<dbReference type="Pfam" id="PF03328">
    <property type="entry name" value="HpcH_HpaI"/>
    <property type="match status" value="1"/>
</dbReference>
<dbReference type="EMBL" id="AMRM01000002">
    <property type="protein sequence ID" value="EKF20466.1"/>
    <property type="molecule type" value="Genomic_DNA"/>
</dbReference>
<dbReference type="InterPro" id="IPR040442">
    <property type="entry name" value="Pyrv_kinase-like_dom_sf"/>
</dbReference>
<evidence type="ECO:0000256" key="3">
    <source>
        <dbReference type="ARBA" id="ARBA00022723"/>
    </source>
</evidence>
<keyword evidence="3 6" id="KW-0479">Metal-binding</keyword>
<sequence>MSAIGRIRAPLFVPADKPGWIEKALASGADAVILDLEDAVAAENKAAARRLLRVDPGPVPFVVRINGTRSAWHEADLAAISGHRFAAVMLPLAESPGELAALADALPQMPLIALIESARGLAAARAIAATTGVARLAFGSVDYCADLGCAHVPEALLAARSEIIVASRLAGLPAPIDGVTTAFYDSEMLKSDAACARDLGMGGKLCIHPGQPPHVKACFAPTEGEIAWARAVLSTGDGAASLDGELVDQPIRTRAYRILEDVKADPDPEASLENDLP</sequence>
<comment type="similarity">
    <text evidence="2">Belongs to the HpcH/HpaI aldolase family.</text>
</comment>
<dbReference type="Proteomes" id="UP000006786">
    <property type="component" value="Unassembled WGS sequence"/>
</dbReference>
<dbReference type="GO" id="GO:0006107">
    <property type="term" value="P:oxaloacetate metabolic process"/>
    <property type="evidence" value="ECO:0007669"/>
    <property type="project" value="TreeGrafter"/>
</dbReference>
<dbReference type="PANTHER" id="PTHR32308">
    <property type="entry name" value="LYASE BETA SUBUNIT, PUTATIVE (AFU_ORTHOLOGUE AFUA_4G13030)-RELATED"/>
    <property type="match status" value="1"/>
</dbReference>
<dbReference type="Gene3D" id="3.20.20.60">
    <property type="entry name" value="Phosphoenolpyruvate-binding domains"/>
    <property type="match status" value="1"/>
</dbReference>
<keyword evidence="9" id="KW-1185">Reference proteome</keyword>
<evidence type="ECO:0000313" key="8">
    <source>
        <dbReference type="EMBL" id="EKF20466.1"/>
    </source>
</evidence>
<evidence type="ECO:0000313" key="9">
    <source>
        <dbReference type="Proteomes" id="UP000006786"/>
    </source>
</evidence>
<proteinExistence type="inferred from homology"/>
<dbReference type="GO" id="GO:0003824">
    <property type="term" value="F:catalytic activity"/>
    <property type="evidence" value="ECO:0007669"/>
    <property type="project" value="InterPro"/>
</dbReference>
<keyword evidence="4 6" id="KW-0460">Magnesium</keyword>
<dbReference type="InterPro" id="IPR005000">
    <property type="entry name" value="Aldolase/citrate-lyase_domain"/>
</dbReference>
<dbReference type="OrthoDB" id="9800547at2"/>